<keyword evidence="1" id="KW-0732">Signal</keyword>
<feature type="chain" id="PRO_5042970046" evidence="1">
    <location>
        <begin position="20"/>
        <end position="389"/>
    </location>
</feature>
<dbReference type="AlphaFoldDB" id="A0AAN8I4K2"/>
<evidence type="ECO:0000256" key="1">
    <source>
        <dbReference type="SAM" id="SignalP"/>
    </source>
</evidence>
<sequence>MFLFLFVLMLGATSFPVSSKDKSSTPSTPAATFMRALQEWNTDRDNFKATINAKSEMDKFLIHRHLFDGLESEYFVPLEKCIAGTCPYGHRSFEVSISGLPQQACACVREEDYLYVFSMKEVGITGKVPYEEILKAKRNNFRRSEAVEPLSKDTNFTYVPPPKTDITPQLLDQSLASQPQDTATVGSIMPHFQDGVLSFGVQLNGLVAATMMLNASTDLPCDGIGGQAQPDLELRPKDVDNGTAQTYIPDCQIVAVNMYNPDVINYWVQDKNGSITSLVGSNKLVDINLLNSTASTSLVLRAKQPGAAKRDSSMGNGATTGQAIADRAMQKEQEKRGLSAPDPHTASMTAEACAGMKCNNNGGNPAMYNPFSSTCWCRDPVYVETDHSA</sequence>
<feature type="signal peptide" evidence="1">
    <location>
        <begin position="1"/>
        <end position="19"/>
    </location>
</feature>
<evidence type="ECO:0000313" key="3">
    <source>
        <dbReference type="Proteomes" id="UP001316803"/>
    </source>
</evidence>
<evidence type="ECO:0000313" key="2">
    <source>
        <dbReference type="EMBL" id="KAK5951829.1"/>
    </source>
</evidence>
<keyword evidence="3" id="KW-1185">Reference proteome</keyword>
<accession>A0AAN8I4K2</accession>
<comment type="caution">
    <text evidence="2">The sequence shown here is derived from an EMBL/GenBank/DDBJ whole genome shotgun (WGS) entry which is preliminary data.</text>
</comment>
<gene>
    <name evidence="2" type="ORF">OHC33_007121</name>
</gene>
<organism evidence="2 3">
    <name type="scientific">Knufia fluminis</name>
    <dbReference type="NCBI Taxonomy" id="191047"/>
    <lineage>
        <taxon>Eukaryota</taxon>
        <taxon>Fungi</taxon>
        <taxon>Dikarya</taxon>
        <taxon>Ascomycota</taxon>
        <taxon>Pezizomycotina</taxon>
        <taxon>Eurotiomycetes</taxon>
        <taxon>Chaetothyriomycetidae</taxon>
        <taxon>Chaetothyriales</taxon>
        <taxon>Trichomeriaceae</taxon>
        <taxon>Knufia</taxon>
    </lineage>
</organism>
<protein>
    <submittedName>
        <fullName evidence="2">Uncharacterized protein</fullName>
    </submittedName>
</protein>
<name>A0AAN8I4K2_9EURO</name>
<proteinExistence type="predicted"/>
<reference evidence="2 3" key="1">
    <citation type="submission" date="2022-12" db="EMBL/GenBank/DDBJ databases">
        <title>Genomic features and morphological characterization of a novel Knufia sp. strain isolated from spacecraft assembly facility.</title>
        <authorList>
            <person name="Teixeira M."/>
            <person name="Chander A.M."/>
            <person name="Stajich J.E."/>
            <person name="Venkateswaran K."/>
        </authorList>
    </citation>
    <scope>NUCLEOTIDE SEQUENCE [LARGE SCALE GENOMIC DNA]</scope>
    <source>
        <strain evidence="2 3">FJI-L2-BK-P2</strain>
    </source>
</reference>
<dbReference type="Proteomes" id="UP001316803">
    <property type="component" value="Unassembled WGS sequence"/>
</dbReference>
<dbReference type="EMBL" id="JAKLMC020000018">
    <property type="protein sequence ID" value="KAK5951829.1"/>
    <property type="molecule type" value="Genomic_DNA"/>
</dbReference>